<dbReference type="GO" id="GO:0046872">
    <property type="term" value="F:metal ion binding"/>
    <property type="evidence" value="ECO:0007669"/>
    <property type="project" value="UniProtKB-KW"/>
</dbReference>
<dbReference type="GO" id="GO:0016491">
    <property type="term" value="F:oxidoreductase activity"/>
    <property type="evidence" value="ECO:0007669"/>
    <property type="project" value="UniProtKB-KW"/>
</dbReference>
<dbReference type="KEGG" id="afs:AFR_14420"/>
<proteinExistence type="predicted"/>
<accession>U5VZU2</accession>
<evidence type="ECO:0000256" key="4">
    <source>
        <dbReference type="ARBA" id="ARBA00023004"/>
    </source>
</evidence>
<reference evidence="7 8" key="1">
    <citation type="journal article" date="2014" name="J. Biotechnol.">
        <title>Complete genome sequence of the actinobacterium Actinoplanes friuliensis HAG 010964, producer of the lipopeptide antibiotic friulimycin.</title>
        <authorList>
            <person name="Ruckert C."/>
            <person name="Szczepanowski R."/>
            <person name="Albersmeier A."/>
            <person name="Goesmann A."/>
            <person name="Fischer N."/>
            <person name="Steinkamper A."/>
            <person name="Puhler A."/>
            <person name="Biener R."/>
            <person name="Schwartz D."/>
            <person name="Kalinowski J."/>
        </authorList>
    </citation>
    <scope>NUCLEOTIDE SEQUENCE [LARGE SCALE GENOMIC DNA]</scope>
    <source>
        <strain evidence="7 8">DSM 7358</strain>
    </source>
</reference>
<dbReference type="AlphaFoldDB" id="U5VZU2"/>
<dbReference type="EMBL" id="CP006272">
    <property type="protein sequence ID" value="AGZ41166.1"/>
    <property type="molecule type" value="Genomic_DNA"/>
</dbReference>
<organism evidence="7 8">
    <name type="scientific">Actinoplanes friuliensis DSM 7358</name>
    <dbReference type="NCBI Taxonomy" id="1246995"/>
    <lineage>
        <taxon>Bacteria</taxon>
        <taxon>Bacillati</taxon>
        <taxon>Actinomycetota</taxon>
        <taxon>Actinomycetes</taxon>
        <taxon>Micromonosporales</taxon>
        <taxon>Micromonosporaceae</taxon>
        <taxon>Actinoplanes</taxon>
    </lineage>
</organism>
<dbReference type="Pfam" id="PF00111">
    <property type="entry name" value="Fer2"/>
    <property type="match status" value="1"/>
</dbReference>
<keyword evidence="3" id="KW-0560">Oxidoreductase</keyword>
<keyword evidence="8" id="KW-1185">Reference proteome</keyword>
<sequence length="91" mass="9562">MVIDVRVTLSVNDDRRELDLEPRQSLGDALTSVYGATGVDLRCTDGTCGACTVLVDGEVTQSCLLLAVQCDGAHVRTVEGPAVDRPGGDRS</sequence>
<keyword evidence="5" id="KW-0411">Iron-sulfur</keyword>
<evidence type="ECO:0000313" key="7">
    <source>
        <dbReference type="EMBL" id="AGZ41166.1"/>
    </source>
</evidence>
<gene>
    <name evidence="7" type="ORF">AFR_14420</name>
</gene>
<evidence type="ECO:0000313" key="8">
    <source>
        <dbReference type="Proteomes" id="UP000017746"/>
    </source>
</evidence>
<dbReference type="PROSITE" id="PS51085">
    <property type="entry name" value="2FE2S_FER_2"/>
    <property type="match status" value="1"/>
</dbReference>
<dbReference type="HOGENOM" id="CLU_052511_5_0_11"/>
<name>U5VZU2_9ACTN</name>
<evidence type="ECO:0000256" key="5">
    <source>
        <dbReference type="ARBA" id="ARBA00023014"/>
    </source>
</evidence>
<evidence type="ECO:0000259" key="6">
    <source>
        <dbReference type="PROSITE" id="PS51085"/>
    </source>
</evidence>
<dbReference type="InterPro" id="IPR012675">
    <property type="entry name" value="Beta-grasp_dom_sf"/>
</dbReference>
<dbReference type="eggNOG" id="COG2080">
    <property type="taxonomic scope" value="Bacteria"/>
</dbReference>
<evidence type="ECO:0000256" key="1">
    <source>
        <dbReference type="ARBA" id="ARBA00022714"/>
    </source>
</evidence>
<dbReference type="Proteomes" id="UP000017746">
    <property type="component" value="Chromosome"/>
</dbReference>
<dbReference type="InterPro" id="IPR051452">
    <property type="entry name" value="Diverse_Oxidoreductases"/>
</dbReference>
<dbReference type="STRING" id="1246995.AFR_14420"/>
<dbReference type="PANTHER" id="PTHR44379:SF5">
    <property type="entry name" value="OXIDOREDUCTASE WITH IRON-SULFUR SUBUNIT"/>
    <property type="match status" value="1"/>
</dbReference>
<keyword evidence="4" id="KW-0408">Iron</keyword>
<keyword evidence="1" id="KW-0001">2Fe-2S</keyword>
<evidence type="ECO:0000256" key="2">
    <source>
        <dbReference type="ARBA" id="ARBA00022723"/>
    </source>
</evidence>
<dbReference type="SUPFAM" id="SSF54292">
    <property type="entry name" value="2Fe-2S ferredoxin-like"/>
    <property type="match status" value="1"/>
</dbReference>
<dbReference type="PROSITE" id="PS00197">
    <property type="entry name" value="2FE2S_FER_1"/>
    <property type="match status" value="1"/>
</dbReference>
<dbReference type="InterPro" id="IPR036010">
    <property type="entry name" value="2Fe-2S_ferredoxin-like_sf"/>
</dbReference>
<dbReference type="Gene3D" id="3.10.20.30">
    <property type="match status" value="1"/>
</dbReference>
<dbReference type="InterPro" id="IPR001041">
    <property type="entry name" value="2Fe-2S_ferredoxin-type"/>
</dbReference>
<feature type="domain" description="2Fe-2S ferredoxin-type" evidence="6">
    <location>
        <begin position="5"/>
        <end position="81"/>
    </location>
</feature>
<dbReference type="PANTHER" id="PTHR44379">
    <property type="entry name" value="OXIDOREDUCTASE WITH IRON-SULFUR SUBUNIT"/>
    <property type="match status" value="1"/>
</dbReference>
<dbReference type="InterPro" id="IPR006058">
    <property type="entry name" value="2Fe2S_fd_BS"/>
</dbReference>
<dbReference type="CDD" id="cd00207">
    <property type="entry name" value="fer2"/>
    <property type="match status" value="1"/>
</dbReference>
<dbReference type="GO" id="GO:0051537">
    <property type="term" value="F:2 iron, 2 sulfur cluster binding"/>
    <property type="evidence" value="ECO:0007669"/>
    <property type="project" value="UniProtKB-KW"/>
</dbReference>
<dbReference type="PATRIC" id="fig|1246995.3.peg.2926"/>
<keyword evidence="2" id="KW-0479">Metal-binding</keyword>
<evidence type="ECO:0000256" key="3">
    <source>
        <dbReference type="ARBA" id="ARBA00023002"/>
    </source>
</evidence>
<protein>
    <submittedName>
        <fullName evidence="7">2Fe-2S cluster binding protein</fullName>
    </submittedName>
</protein>